<organism evidence="1 2">
    <name type="scientific">Phytophthora megakarya</name>
    <dbReference type="NCBI Taxonomy" id="4795"/>
    <lineage>
        <taxon>Eukaryota</taxon>
        <taxon>Sar</taxon>
        <taxon>Stramenopiles</taxon>
        <taxon>Oomycota</taxon>
        <taxon>Peronosporomycetes</taxon>
        <taxon>Peronosporales</taxon>
        <taxon>Peronosporaceae</taxon>
        <taxon>Phytophthora</taxon>
    </lineage>
</organism>
<gene>
    <name evidence="1" type="ORF">PHMEG_00036085</name>
</gene>
<proteinExistence type="predicted"/>
<dbReference type="AlphaFoldDB" id="A0A225UMB3"/>
<comment type="caution">
    <text evidence="1">The sequence shown here is derived from an EMBL/GenBank/DDBJ whole genome shotgun (WGS) entry which is preliminary data.</text>
</comment>
<reference evidence="2" key="1">
    <citation type="submission" date="2017-03" db="EMBL/GenBank/DDBJ databases">
        <title>Phytopthora megakarya and P. palmivora, two closely related causual agents of cacao black pod achieved similar genome size and gene model numbers by different mechanisms.</title>
        <authorList>
            <person name="Ali S."/>
            <person name="Shao J."/>
            <person name="Larry D.J."/>
            <person name="Kronmiller B."/>
            <person name="Shen D."/>
            <person name="Strem M.D."/>
            <person name="Melnick R.L."/>
            <person name="Guiltinan M.J."/>
            <person name="Tyler B.M."/>
            <person name="Meinhardt L.W."/>
            <person name="Bailey B.A."/>
        </authorList>
    </citation>
    <scope>NUCLEOTIDE SEQUENCE [LARGE SCALE GENOMIC DNA]</scope>
    <source>
        <strain evidence="2">zdho120</strain>
    </source>
</reference>
<evidence type="ECO:0000313" key="1">
    <source>
        <dbReference type="EMBL" id="OWY94242.1"/>
    </source>
</evidence>
<dbReference type="OrthoDB" id="10515909at2759"/>
<feature type="non-terminal residue" evidence="1">
    <location>
        <position position="1"/>
    </location>
</feature>
<evidence type="ECO:0000313" key="2">
    <source>
        <dbReference type="Proteomes" id="UP000198211"/>
    </source>
</evidence>
<protein>
    <submittedName>
        <fullName evidence="1">Uncharacterized protein</fullName>
    </submittedName>
</protein>
<keyword evidence="2" id="KW-1185">Reference proteome</keyword>
<dbReference type="Proteomes" id="UP000198211">
    <property type="component" value="Unassembled WGS sequence"/>
</dbReference>
<dbReference type="EMBL" id="NBNE01014685">
    <property type="protein sequence ID" value="OWY94242.1"/>
    <property type="molecule type" value="Genomic_DNA"/>
</dbReference>
<sequence>IVHNGVVPEWLQHCPFHQVDRPKNRSTVKNHRVQVRRPLCKGQNDGRFSIVKSSLTNQWKEVHILPIGVVSKADGNDIRLNNDYSFPLGASVNDYTDRNQFPETP</sequence>
<dbReference type="STRING" id="4795.A0A225UMB3"/>
<name>A0A225UMB3_9STRA</name>
<accession>A0A225UMB3</accession>